<dbReference type="InterPro" id="IPR020449">
    <property type="entry name" value="Tscrpt_reg_AraC-type_HTH"/>
</dbReference>
<dbReference type="Proteomes" id="UP001596108">
    <property type="component" value="Unassembled WGS sequence"/>
</dbReference>
<dbReference type="PANTHER" id="PTHR43280:SF2">
    <property type="entry name" value="HTH-TYPE TRANSCRIPTIONAL REGULATOR EXSA"/>
    <property type="match status" value="1"/>
</dbReference>
<keyword evidence="2" id="KW-0238">DNA-binding</keyword>
<dbReference type="SUPFAM" id="SSF46689">
    <property type="entry name" value="Homeodomain-like"/>
    <property type="match status" value="1"/>
</dbReference>
<comment type="caution">
    <text evidence="5">The sequence shown here is derived from an EMBL/GenBank/DDBJ whole genome shotgun (WGS) entry which is preliminary data.</text>
</comment>
<proteinExistence type="predicted"/>
<dbReference type="RefSeq" id="WP_378111713.1">
    <property type="nucleotide sequence ID" value="NZ_JBHSNC010000030.1"/>
</dbReference>
<dbReference type="SMART" id="SM00342">
    <property type="entry name" value="HTH_ARAC"/>
    <property type="match status" value="1"/>
</dbReference>
<dbReference type="InterPro" id="IPR009057">
    <property type="entry name" value="Homeodomain-like_sf"/>
</dbReference>
<evidence type="ECO:0000256" key="2">
    <source>
        <dbReference type="ARBA" id="ARBA00023125"/>
    </source>
</evidence>
<accession>A0ABW0R0G0</accession>
<protein>
    <submittedName>
        <fullName evidence="5">Helix-turn-helix domain-containing protein</fullName>
    </submittedName>
</protein>
<organism evidence="5 6">
    <name type="scientific">Cohnella yongneupensis</name>
    <dbReference type="NCBI Taxonomy" id="425006"/>
    <lineage>
        <taxon>Bacteria</taxon>
        <taxon>Bacillati</taxon>
        <taxon>Bacillota</taxon>
        <taxon>Bacilli</taxon>
        <taxon>Bacillales</taxon>
        <taxon>Paenibacillaceae</taxon>
        <taxon>Cohnella</taxon>
    </lineage>
</organism>
<dbReference type="Gene3D" id="1.10.10.60">
    <property type="entry name" value="Homeodomain-like"/>
    <property type="match status" value="2"/>
</dbReference>
<evidence type="ECO:0000256" key="1">
    <source>
        <dbReference type="ARBA" id="ARBA00023015"/>
    </source>
</evidence>
<keyword evidence="6" id="KW-1185">Reference proteome</keyword>
<dbReference type="PROSITE" id="PS01124">
    <property type="entry name" value="HTH_ARAC_FAMILY_2"/>
    <property type="match status" value="1"/>
</dbReference>
<evidence type="ECO:0000313" key="6">
    <source>
        <dbReference type="Proteomes" id="UP001596108"/>
    </source>
</evidence>
<feature type="domain" description="HTH araC/xylS-type" evidence="4">
    <location>
        <begin position="157"/>
        <end position="258"/>
    </location>
</feature>
<dbReference type="InterPro" id="IPR037923">
    <property type="entry name" value="HTH-like"/>
</dbReference>
<sequence length="259" mass="29712">MFGLVSCGYRYVHAEGITIDRPNGAGNYAFVFFKNKSEVVLNGKSTIADGDTYILFSPSTPQYYRESELPFINDWFHLEGEGIAEFLSDIHFPLDTLVPAIDPLLITRSIMELQRVLRIGGPLGNRIIDAEIRNLFMKLSHLHEMPLPPDRQGRYYRQLSELRDEFYHSPHYHSTVENLALRVNLSKSYFQHVYKELFGCSVVADKINGRLEYAKYLLMNSTLSVSAIARRCGYEHDTHFMRQFKKFVGVTPGQFKSGA</sequence>
<reference evidence="6" key="1">
    <citation type="journal article" date="2019" name="Int. J. Syst. Evol. Microbiol.">
        <title>The Global Catalogue of Microorganisms (GCM) 10K type strain sequencing project: providing services to taxonomists for standard genome sequencing and annotation.</title>
        <authorList>
            <consortium name="The Broad Institute Genomics Platform"/>
            <consortium name="The Broad Institute Genome Sequencing Center for Infectious Disease"/>
            <person name="Wu L."/>
            <person name="Ma J."/>
        </authorList>
    </citation>
    <scope>NUCLEOTIDE SEQUENCE [LARGE SCALE GENOMIC DNA]</scope>
    <source>
        <strain evidence="6">CGMCC 1.18578</strain>
    </source>
</reference>
<keyword evidence="1" id="KW-0805">Transcription regulation</keyword>
<keyword evidence="3" id="KW-0804">Transcription</keyword>
<name>A0ABW0R0G0_9BACL</name>
<evidence type="ECO:0000313" key="5">
    <source>
        <dbReference type="EMBL" id="MFC5529792.1"/>
    </source>
</evidence>
<dbReference type="InterPro" id="IPR018060">
    <property type="entry name" value="HTH_AraC"/>
</dbReference>
<dbReference type="Pfam" id="PF12833">
    <property type="entry name" value="HTH_18"/>
    <property type="match status" value="1"/>
</dbReference>
<evidence type="ECO:0000256" key="3">
    <source>
        <dbReference type="ARBA" id="ARBA00023163"/>
    </source>
</evidence>
<gene>
    <name evidence="5" type="ORF">ACFPQ4_10085</name>
</gene>
<dbReference type="PANTHER" id="PTHR43280">
    <property type="entry name" value="ARAC-FAMILY TRANSCRIPTIONAL REGULATOR"/>
    <property type="match status" value="1"/>
</dbReference>
<dbReference type="PROSITE" id="PS00041">
    <property type="entry name" value="HTH_ARAC_FAMILY_1"/>
    <property type="match status" value="1"/>
</dbReference>
<dbReference type="EMBL" id="JBHSNC010000030">
    <property type="protein sequence ID" value="MFC5529792.1"/>
    <property type="molecule type" value="Genomic_DNA"/>
</dbReference>
<dbReference type="PRINTS" id="PR00032">
    <property type="entry name" value="HTHARAC"/>
</dbReference>
<dbReference type="SUPFAM" id="SSF51215">
    <property type="entry name" value="Regulatory protein AraC"/>
    <property type="match status" value="1"/>
</dbReference>
<evidence type="ECO:0000259" key="4">
    <source>
        <dbReference type="PROSITE" id="PS01124"/>
    </source>
</evidence>
<dbReference type="InterPro" id="IPR018062">
    <property type="entry name" value="HTH_AraC-typ_CS"/>
</dbReference>